<accession>A0A371DR50</accession>
<proteinExistence type="predicted"/>
<dbReference type="AlphaFoldDB" id="A0A371DR50"/>
<reference evidence="1 2" key="1">
    <citation type="journal article" date="2018" name="Biotechnol. Biofuels">
        <title>Integrative visual omics of the white-rot fungus Polyporus brumalis exposes the biotechnological potential of its oxidative enzymes for delignifying raw plant biomass.</title>
        <authorList>
            <person name="Miyauchi S."/>
            <person name="Rancon A."/>
            <person name="Drula E."/>
            <person name="Hage H."/>
            <person name="Chaduli D."/>
            <person name="Favel A."/>
            <person name="Grisel S."/>
            <person name="Henrissat B."/>
            <person name="Herpoel-Gimbert I."/>
            <person name="Ruiz-Duenas F.J."/>
            <person name="Chevret D."/>
            <person name="Hainaut M."/>
            <person name="Lin J."/>
            <person name="Wang M."/>
            <person name="Pangilinan J."/>
            <person name="Lipzen A."/>
            <person name="Lesage-Meessen L."/>
            <person name="Navarro D."/>
            <person name="Riley R."/>
            <person name="Grigoriev I.V."/>
            <person name="Zhou S."/>
            <person name="Raouche S."/>
            <person name="Rosso M.N."/>
        </authorList>
    </citation>
    <scope>NUCLEOTIDE SEQUENCE [LARGE SCALE GENOMIC DNA]</scope>
    <source>
        <strain evidence="1 2">BRFM 1820</strain>
    </source>
</reference>
<protein>
    <submittedName>
        <fullName evidence="1">Uncharacterized protein</fullName>
    </submittedName>
</protein>
<evidence type="ECO:0000313" key="1">
    <source>
        <dbReference type="EMBL" id="RDX55005.1"/>
    </source>
</evidence>
<dbReference type="EMBL" id="KZ857383">
    <property type="protein sequence ID" value="RDX55005.1"/>
    <property type="molecule type" value="Genomic_DNA"/>
</dbReference>
<evidence type="ECO:0000313" key="2">
    <source>
        <dbReference type="Proteomes" id="UP000256964"/>
    </source>
</evidence>
<dbReference type="Proteomes" id="UP000256964">
    <property type="component" value="Unassembled WGS sequence"/>
</dbReference>
<name>A0A371DR50_9APHY</name>
<gene>
    <name evidence="1" type="ORF">OH76DRAFT_856218</name>
</gene>
<keyword evidence="2" id="KW-1185">Reference proteome</keyword>
<sequence length="80" mass="8691">MTRVGCTCMLWVVPEVPCVCKGHSTVARRRPSVPPPQQFDSPTVATSFGFLCLVVYLPHPQVTLDLCSPPLPPSSDVDIL</sequence>
<organism evidence="1 2">
    <name type="scientific">Lentinus brumalis</name>
    <dbReference type="NCBI Taxonomy" id="2498619"/>
    <lineage>
        <taxon>Eukaryota</taxon>
        <taxon>Fungi</taxon>
        <taxon>Dikarya</taxon>
        <taxon>Basidiomycota</taxon>
        <taxon>Agaricomycotina</taxon>
        <taxon>Agaricomycetes</taxon>
        <taxon>Polyporales</taxon>
        <taxon>Polyporaceae</taxon>
        <taxon>Lentinus</taxon>
    </lineage>
</organism>